<protein>
    <submittedName>
        <fullName evidence="4">Ankyrin repeat-containing protein BDA1 isoform X1</fullName>
    </submittedName>
</protein>
<accession>A0A6P6FPB2</accession>
<dbReference type="Proteomes" id="UP001652623">
    <property type="component" value="Chromosome 2"/>
</dbReference>
<sequence length="380" mass="43325">MSFNLFLISEFWHLDHCNSFMLASCRMECHERLKIVAQEGDIDMFYNLLAEDPYLLDHKDTTSFIHTPLHIAASHGKILFAMEMIILKPSYARKLNHHGLSPMHLAVLNRQTDMVREFLHYESDLVRVRGREGKTPLHFLAEKGHDHVHHQEKLCLLTEFLSACSLCIQDVTNRSETALHIAVKNQNFDAFDCLLQGLRRSFDNNDIRNVIELKDGEGNNVLHIATATNQYQVVKLLLKSKIIDVNAKNSKGLTALDISDPHNREVREFLLHGGALNAKSLPQVLKDDGDNLRSNISFKENVIIFVRRFKNNTSSNLSLILLAAILIAPAAVSPLGGVWQDNKKPLKYFVYHMANIITHYLMVLFICLLLPCLNMNSSFY</sequence>
<dbReference type="SMART" id="SM00248">
    <property type="entry name" value="ANK"/>
    <property type="match status" value="5"/>
</dbReference>
<dbReference type="KEGG" id="zju:107435158"/>
<gene>
    <name evidence="4" type="primary">LOC107435158</name>
</gene>
<evidence type="ECO:0000313" key="4">
    <source>
        <dbReference type="RefSeq" id="XP_024923588.3"/>
    </source>
</evidence>
<keyword evidence="2" id="KW-0812">Transmembrane</keyword>
<dbReference type="SUPFAM" id="SSF48403">
    <property type="entry name" value="Ankyrin repeat"/>
    <property type="match status" value="1"/>
</dbReference>
<reference evidence="3" key="1">
    <citation type="submission" date="2025-05" db="UniProtKB">
        <authorList>
            <consortium name="RefSeq"/>
        </authorList>
    </citation>
    <scope>NUCLEOTIDE SEQUENCE [LARGE SCALE GENOMIC DNA]</scope>
</reference>
<reference evidence="4" key="2">
    <citation type="submission" date="2025-08" db="UniProtKB">
        <authorList>
            <consortium name="RefSeq"/>
        </authorList>
    </citation>
    <scope>IDENTIFICATION</scope>
    <source>
        <tissue evidence="4">Seedling</tissue>
    </source>
</reference>
<feature type="repeat" description="ANK" evidence="1">
    <location>
        <begin position="217"/>
        <end position="239"/>
    </location>
</feature>
<evidence type="ECO:0000256" key="2">
    <source>
        <dbReference type="SAM" id="Phobius"/>
    </source>
</evidence>
<dbReference type="Pfam" id="PF12796">
    <property type="entry name" value="Ank_2"/>
    <property type="match status" value="2"/>
</dbReference>
<keyword evidence="2" id="KW-0472">Membrane</keyword>
<dbReference type="InterPro" id="IPR036770">
    <property type="entry name" value="Ankyrin_rpt-contain_sf"/>
</dbReference>
<dbReference type="AlphaFoldDB" id="A0A6P6FPB2"/>
<keyword evidence="2" id="KW-1133">Transmembrane helix</keyword>
<organism evidence="3 4">
    <name type="scientific">Ziziphus jujuba</name>
    <name type="common">Chinese jujube</name>
    <name type="synonym">Ziziphus sativa</name>
    <dbReference type="NCBI Taxonomy" id="326968"/>
    <lineage>
        <taxon>Eukaryota</taxon>
        <taxon>Viridiplantae</taxon>
        <taxon>Streptophyta</taxon>
        <taxon>Embryophyta</taxon>
        <taxon>Tracheophyta</taxon>
        <taxon>Spermatophyta</taxon>
        <taxon>Magnoliopsida</taxon>
        <taxon>eudicotyledons</taxon>
        <taxon>Gunneridae</taxon>
        <taxon>Pentapetalae</taxon>
        <taxon>rosids</taxon>
        <taxon>fabids</taxon>
        <taxon>Rosales</taxon>
        <taxon>Rhamnaceae</taxon>
        <taxon>Paliureae</taxon>
        <taxon>Ziziphus</taxon>
    </lineage>
</organism>
<dbReference type="PANTHER" id="PTHR24128:SF24">
    <property type="entry name" value="ANKYRIN REPEAT PROTEIN"/>
    <property type="match status" value="1"/>
</dbReference>
<feature type="transmembrane region" description="Helical" evidence="2">
    <location>
        <begin position="317"/>
        <end position="337"/>
    </location>
</feature>
<dbReference type="Gene3D" id="1.25.40.20">
    <property type="entry name" value="Ankyrin repeat-containing domain"/>
    <property type="match status" value="2"/>
</dbReference>
<feature type="transmembrane region" description="Helical" evidence="2">
    <location>
        <begin position="349"/>
        <end position="373"/>
    </location>
</feature>
<dbReference type="PROSITE" id="PS50088">
    <property type="entry name" value="ANK_REPEAT"/>
    <property type="match status" value="1"/>
</dbReference>
<proteinExistence type="predicted"/>
<dbReference type="PROSITE" id="PS50297">
    <property type="entry name" value="ANK_REP_REGION"/>
    <property type="match status" value="1"/>
</dbReference>
<name>A0A6P6FPB2_ZIZJJ</name>
<evidence type="ECO:0000256" key="1">
    <source>
        <dbReference type="PROSITE-ProRule" id="PRU00023"/>
    </source>
</evidence>
<keyword evidence="1" id="KW-0040">ANK repeat</keyword>
<dbReference type="PANTHER" id="PTHR24128">
    <property type="entry name" value="HOMEOBOX PROTEIN WARIAI"/>
    <property type="match status" value="1"/>
</dbReference>
<keyword evidence="3" id="KW-1185">Reference proteome</keyword>
<dbReference type="RefSeq" id="XP_024923588.3">
    <property type="nucleotide sequence ID" value="XM_025067820.3"/>
</dbReference>
<dbReference type="GeneID" id="107435158"/>
<evidence type="ECO:0000313" key="3">
    <source>
        <dbReference type="Proteomes" id="UP001652623"/>
    </source>
</evidence>
<dbReference type="InterPro" id="IPR002110">
    <property type="entry name" value="Ankyrin_rpt"/>
</dbReference>